<dbReference type="InterPro" id="IPR009471">
    <property type="entry name" value="Ten_N"/>
</dbReference>
<dbReference type="Ensembl" id="ENSSRHT00000082408.1">
    <property type="protein sequence ID" value="ENSSRHP00000080233.1"/>
    <property type="gene ID" value="ENSSRHG00000039750.1"/>
</dbReference>
<dbReference type="Proteomes" id="UP000472270">
    <property type="component" value="Unassembled WGS sequence"/>
</dbReference>
<reference evidence="3" key="1">
    <citation type="submission" date="2025-08" db="UniProtKB">
        <authorList>
            <consortium name="Ensembl"/>
        </authorList>
    </citation>
    <scope>IDENTIFICATION</scope>
</reference>
<feature type="compositionally biased region" description="Basic and acidic residues" evidence="1">
    <location>
        <begin position="158"/>
        <end position="174"/>
    </location>
</feature>
<organism evidence="3 4">
    <name type="scientific">Sinocyclocheilus rhinocerous</name>
    <dbReference type="NCBI Taxonomy" id="307959"/>
    <lineage>
        <taxon>Eukaryota</taxon>
        <taxon>Metazoa</taxon>
        <taxon>Chordata</taxon>
        <taxon>Craniata</taxon>
        <taxon>Vertebrata</taxon>
        <taxon>Euteleostomi</taxon>
        <taxon>Actinopterygii</taxon>
        <taxon>Neopterygii</taxon>
        <taxon>Teleostei</taxon>
        <taxon>Ostariophysi</taxon>
        <taxon>Cypriniformes</taxon>
        <taxon>Cyprinidae</taxon>
        <taxon>Cyprininae</taxon>
        <taxon>Sinocyclocheilus</taxon>
    </lineage>
</organism>
<feature type="domain" description="Teneurin N-terminal" evidence="2">
    <location>
        <begin position="1"/>
        <end position="190"/>
    </location>
</feature>
<evidence type="ECO:0000256" key="1">
    <source>
        <dbReference type="SAM" id="MobiDB-lite"/>
    </source>
</evidence>
<reference evidence="3" key="2">
    <citation type="submission" date="2025-09" db="UniProtKB">
        <authorList>
            <consortium name="Ensembl"/>
        </authorList>
    </citation>
    <scope>IDENTIFICATION</scope>
</reference>
<accession>A0A673LRW4</accession>
<evidence type="ECO:0000313" key="3">
    <source>
        <dbReference type="Ensembl" id="ENSSRHP00000080233.1"/>
    </source>
</evidence>
<gene>
    <name evidence="3" type="primary">tenm2b</name>
</gene>
<sequence length="190" mass="20935">MDLKDRRQRSLTQGQCGKDLHYATSSLDSENCHIMSQKSYSSSKTLKAYQQDGHLRYGRCVAELVHQETEEYVRQGSFALADLGMCEPAPSSTVYCSDISLLQDRYSLNAGSDADSDPEGVMTPERAVQLWSGQPLKSHRSSCLSSPDHSVLTLTDSENEHKTDEESGRRERETLGGIISMPAISSGVSL</sequence>
<dbReference type="PROSITE" id="PS51361">
    <property type="entry name" value="TENEURIN_N"/>
    <property type="match status" value="1"/>
</dbReference>
<dbReference type="Pfam" id="PF06484">
    <property type="entry name" value="Ten_N"/>
    <property type="match status" value="1"/>
</dbReference>
<keyword evidence="4" id="KW-1185">Reference proteome</keyword>
<name>A0A673LRW4_9TELE</name>
<protein>
    <submittedName>
        <fullName evidence="3">Teneurin-2-like</fullName>
    </submittedName>
</protein>
<feature type="region of interest" description="Disordered" evidence="1">
    <location>
        <begin position="139"/>
        <end position="174"/>
    </location>
</feature>
<dbReference type="AlphaFoldDB" id="A0A673LRW4"/>
<dbReference type="GO" id="GO:0007165">
    <property type="term" value="P:signal transduction"/>
    <property type="evidence" value="ECO:0007669"/>
    <property type="project" value="InterPro"/>
</dbReference>
<feature type="compositionally biased region" description="Polar residues" evidence="1">
    <location>
        <begin position="141"/>
        <end position="156"/>
    </location>
</feature>
<evidence type="ECO:0000313" key="4">
    <source>
        <dbReference type="Proteomes" id="UP000472270"/>
    </source>
</evidence>
<dbReference type="GO" id="GO:0016020">
    <property type="term" value="C:membrane"/>
    <property type="evidence" value="ECO:0007669"/>
    <property type="project" value="InterPro"/>
</dbReference>
<proteinExistence type="predicted"/>
<evidence type="ECO:0000259" key="2">
    <source>
        <dbReference type="PROSITE" id="PS51361"/>
    </source>
</evidence>